<dbReference type="InterPro" id="IPR018060">
    <property type="entry name" value="HTH_AraC"/>
</dbReference>
<reference evidence="5" key="2">
    <citation type="submission" date="2020-03" db="EMBL/GenBank/DDBJ databases">
        <title>Flavobacteriaceae bacterium strain TP-CH-4, a member of the family Flavobacteriaceae isolated from a deep-sea seamount.</title>
        <authorList>
            <person name="Zhang D.-C."/>
        </authorList>
    </citation>
    <scope>NUCLEOTIDE SEQUENCE</scope>
    <source>
        <strain evidence="5">TP-CH-4</strain>
    </source>
</reference>
<dbReference type="Proteomes" id="UP000707206">
    <property type="component" value="Unassembled WGS sequence"/>
</dbReference>
<dbReference type="InterPro" id="IPR018062">
    <property type="entry name" value="HTH_AraC-typ_CS"/>
</dbReference>
<protein>
    <submittedName>
        <fullName evidence="5">Helix-turn-helix transcriptional regulator</fullName>
    </submittedName>
</protein>
<dbReference type="InterPro" id="IPR020449">
    <property type="entry name" value="Tscrpt_reg_AraC-type_HTH"/>
</dbReference>
<organism evidence="5 6">
    <name type="scientific">Pelagihabitans pacificus</name>
    <dbReference type="NCBI Taxonomy" id="2696054"/>
    <lineage>
        <taxon>Bacteria</taxon>
        <taxon>Pseudomonadati</taxon>
        <taxon>Bacteroidota</taxon>
        <taxon>Flavobacteriia</taxon>
        <taxon>Flavobacteriales</taxon>
        <taxon>Flavobacteriaceae</taxon>
        <taxon>Pelagihabitans</taxon>
    </lineage>
</organism>
<evidence type="ECO:0000259" key="4">
    <source>
        <dbReference type="PROSITE" id="PS01124"/>
    </source>
</evidence>
<accession>A0A967EDP7</accession>
<gene>
    <name evidence="5" type="ORF">FK220_009395</name>
</gene>
<keyword evidence="3" id="KW-0804">Transcription</keyword>
<dbReference type="InterPro" id="IPR037923">
    <property type="entry name" value="HTH-like"/>
</dbReference>
<dbReference type="PANTHER" id="PTHR43280:SF27">
    <property type="entry name" value="TRANSCRIPTIONAL REGULATOR MTLR"/>
    <property type="match status" value="1"/>
</dbReference>
<dbReference type="GO" id="GO:0003700">
    <property type="term" value="F:DNA-binding transcription factor activity"/>
    <property type="evidence" value="ECO:0007669"/>
    <property type="project" value="InterPro"/>
</dbReference>
<proteinExistence type="predicted"/>
<dbReference type="PANTHER" id="PTHR43280">
    <property type="entry name" value="ARAC-FAMILY TRANSCRIPTIONAL REGULATOR"/>
    <property type="match status" value="1"/>
</dbReference>
<sequence>MDILKKIHREITPLSSEDCFLVFDRTKDFFDFPIHFHPEMELNFIVNGEGVQRIVGDSIEEITNVELVLVGPSLYHGWEQHKCTNKGIREVTIQFHEDLFDDAFLRRSIMKPLRDLFNRSVHGILFSEEAALQMQPRLFKISKLDGIDYFMELLSILFDLANSRNQRLLSTSTIHLENFENSEKIKVLYEYVQENYASKITLGEVSNLLNMSNVSFNRFIKKRTGKTFVEYLNDVRIGYASRWLIEKDLSISEIAFMCGFNSIANFNRVFKKSKGRTPTRYREDFSGIKRVL</sequence>
<dbReference type="PROSITE" id="PS00041">
    <property type="entry name" value="HTH_ARAC_FAMILY_1"/>
    <property type="match status" value="1"/>
</dbReference>
<dbReference type="SUPFAM" id="SSF46689">
    <property type="entry name" value="Homeodomain-like"/>
    <property type="match status" value="2"/>
</dbReference>
<feature type="domain" description="HTH araC/xylS-type" evidence="4">
    <location>
        <begin position="186"/>
        <end position="284"/>
    </location>
</feature>
<comment type="caution">
    <text evidence="5">The sequence shown here is derived from an EMBL/GenBank/DDBJ whole genome shotgun (WGS) entry which is preliminary data.</text>
</comment>
<dbReference type="InterPro" id="IPR009057">
    <property type="entry name" value="Homeodomain-like_sf"/>
</dbReference>
<dbReference type="PROSITE" id="PS01124">
    <property type="entry name" value="HTH_ARAC_FAMILY_2"/>
    <property type="match status" value="1"/>
</dbReference>
<keyword evidence="1" id="KW-0805">Transcription regulation</keyword>
<dbReference type="SMART" id="SM00342">
    <property type="entry name" value="HTH_ARAC"/>
    <property type="match status" value="1"/>
</dbReference>
<dbReference type="PRINTS" id="PR00032">
    <property type="entry name" value="HTHARAC"/>
</dbReference>
<name>A0A967EDP7_9FLAO</name>
<dbReference type="EMBL" id="VIKU02000002">
    <property type="protein sequence ID" value="NHF59553.1"/>
    <property type="molecule type" value="Genomic_DNA"/>
</dbReference>
<evidence type="ECO:0000256" key="2">
    <source>
        <dbReference type="ARBA" id="ARBA00023125"/>
    </source>
</evidence>
<keyword evidence="2" id="KW-0238">DNA-binding</keyword>
<dbReference type="GO" id="GO:0043565">
    <property type="term" value="F:sequence-specific DNA binding"/>
    <property type="evidence" value="ECO:0007669"/>
    <property type="project" value="InterPro"/>
</dbReference>
<dbReference type="Gene3D" id="1.10.10.60">
    <property type="entry name" value="Homeodomain-like"/>
    <property type="match status" value="2"/>
</dbReference>
<evidence type="ECO:0000256" key="3">
    <source>
        <dbReference type="ARBA" id="ARBA00023163"/>
    </source>
</evidence>
<reference evidence="5" key="1">
    <citation type="submission" date="2019-07" db="EMBL/GenBank/DDBJ databases">
        <authorList>
            <person name="De-Chao Zhang Q."/>
        </authorList>
    </citation>
    <scope>NUCLEOTIDE SEQUENCE</scope>
    <source>
        <strain evidence="5">TP-CH-4</strain>
    </source>
</reference>
<evidence type="ECO:0000313" key="5">
    <source>
        <dbReference type="EMBL" id="NHF59553.1"/>
    </source>
</evidence>
<keyword evidence="6" id="KW-1185">Reference proteome</keyword>
<evidence type="ECO:0000256" key="1">
    <source>
        <dbReference type="ARBA" id="ARBA00023015"/>
    </source>
</evidence>
<dbReference type="AlphaFoldDB" id="A0A967EDP7"/>
<evidence type="ECO:0000313" key="6">
    <source>
        <dbReference type="Proteomes" id="UP000707206"/>
    </source>
</evidence>
<dbReference type="Pfam" id="PF12833">
    <property type="entry name" value="HTH_18"/>
    <property type="match status" value="1"/>
</dbReference>
<dbReference type="RefSeq" id="WP_152574053.1">
    <property type="nucleotide sequence ID" value="NZ_VIKU02000002.1"/>
</dbReference>
<dbReference type="SUPFAM" id="SSF51215">
    <property type="entry name" value="Regulatory protein AraC"/>
    <property type="match status" value="1"/>
</dbReference>